<dbReference type="SUPFAM" id="SSF82171">
    <property type="entry name" value="DPP6 N-terminal domain-like"/>
    <property type="match status" value="1"/>
</dbReference>
<dbReference type="RefSeq" id="WP_014136819.1">
    <property type="nucleotide sequence ID" value="NC_016109.1"/>
</dbReference>
<keyword evidence="2" id="KW-0732">Signal</keyword>
<reference evidence="3 4" key="1">
    <citation type="journal article" date="2010" name="DNA Res.">
        <title>Genome sequence of Kitasatospora setae NBRC 14216T: an evolutionary snapshot of the family Streptomycetaceae.</title>
        <authorList>
            <person name="Ichikawa N."/>
            <person name="Oguchi A."/>
            <person name="Ikeda H."/>
            <person name="Ishikawa J."/>
            <person name="Kitani S."/>
            <person name="Watanabe Y."/>
            <person name="Nakamura S."/>
            <person name="Katano Y."/>
            <person name="Kishi E."/>
            <person name="Sasagawa M."/>
            <person name="Ankai A."/>
            <person name="Fukui S."/>
            <person name="Hashimoto Y."/>
            <person name="Kamata S."/>
            <person name="Otoguro M."/>
            <person name="Tanikawa S."/>
            <person name="Nihira T."/>
            <person name="Horinouchi S."/>
            <person name="Ohnishi Y."/>
            <person name="Hayakawa M."/>
            <person name="Kuzuyama T."/>
            <person name="Arisawa A."/>
            <person name="Nomoto F."/>
            <person name="Miura H."/>
            <person name="Takahashi Y."/>
            <person name="Fujita N."/>
        </authorList>
    </citation>
    <scope>NUCLEOTIDE SEQUENCE [LARGE SCALE GENOMIC DNA]</scope>
    <source>
        <strain evidence="4">ATCC 33774 / DSM 43861 / JCM 3304 / KCC A-0304 / NBRC 14216 / KM-6054</strain>
    </source>
</reference>
<organism evidence="3 4">
    <name type="scientific">Kitasatospora setae (strain ATCC 33774 / DSM 43861 / JCM 3304 / KCC A-0304 / NBRC 14216 / KM-6054)</name>
    <name type="common">Streptomyces setae</name>
    <dbReference type="NCBI Taxonomy" id="452652"/>
    <lineage>
        <taxon>Bacteria</taxon>
        <taxon>Bacillati</taxon>
        <taxon>Actinomycetota</taxon>
        <taxon>Actinomycetes</taxon>
        <taxon>Kitasatosporales</taxon>
        <taxon>Streptomycetaceae</taxon>
        <taxon>Kitasatospora</taxon>
    </lineage>
</organism>
<feature type="compositionally biased region" description="Low complexity" evidence="1">
    <location>
        <begin position="43"/>
        <end position="110"/>
    </location>
</feature>
<dbReference type="HOGENOM" id="CLU_833610_0_0_11"/>
<dbReference type="Gene3D" id="2.120.10.30">
    <property type="entry name" value="TolB, C-terminal domain"/>
    <property type="match status" value="2"/>
</dbReference>
<evidence type="ECO:0008006" key="5">
    <source>
        <dbReference type="Google" id="ProtNLM"/>
    </source>
</evidence>
<keyword evidence="4" id="KW-1185">Reference proteome</keyword>
<name>E4NE82_KITSK</name>
<dbReference type="Proteomes" id="UP000007076">
    <property type="component" value="Chromosome"/>
</dbReference>
<dbReference type="AlphaFoldDB" id="E4NE82"/>
<dbReference type="PATRIC" id="fig|452652.3.peg.3709"/>
<protein>
    <recommendedName>
        <fullName evidence="5">WD40 repeat protein</fullName>
    </recommendedName>
</protein>
<dbReference type="PROSITE" id="PS51257">
    <property type="entry name" value="PROKAR_LIPOPROTEIN"/>
    <property type="match status" value="1"/>
</dbReference>
<proteinExistence type="predicted"/>
<feature type="chain" id="PRO_5039616145" description="WD40 repeat protein" evidence="2">
    <location>
        <begin position="30"/>
        <end position="382"/>
    </location>
</feature>
<dbReference type="Pfam" id="PF07676">
    <property type="entry name" value="PD40"/>
    <property type="match status" value="1"/>
</dbReference>
<accession>E4NE82</accession>
<sequence>MSAHARLRRSAAVALVSAITAGTALLLTACDPSTDTGTDHTGTPTPAATPSAPAVPSATPSTPATTTPTTSATATPTASTPSATPSTPATTTPTASATPTQTQARPQTPALNLTKGTGLTISNGTRYVIMDGKSVDFGTIVRDLAWSPDGKHAAFIDGNGNLQTADPDGTHKTLVAKAPTGTTWSHPTWQVFVPNADDQRMLLKPKNNLQFTANDHGTLRLLTIPATGATNPTELSLGQYAGEDEKPNPTTGNQWANVAGRVGTSVYANKDDGQVYIRDEYLRQNGGPIAKGSQPDLSDDNHELVFVRSVNGHDHLFTQDQNTNANAVDLTPNATVDYTQPAFSPDGKTIAFRGPDGTYTIPTKGGTPTKVSDTTGLPAYRG</sequence>
<evidence type="ECO:0000256" key="2">
    <source>
        <dbReference type="SAM" id="SignalP"/>
    </source>
</evidence>
<evidence type="ECO:0000313" key="4">
    <source>
        <dbReference type="Proteomes" id="UP000007076"/>
    </source>
</evidence>
<feature type="signal peptide" evidence="2">
    <location>
        <begin position="1"/>
        <end position="29"/>
    </location>
</feature>
<dbReference type="InterPro" id="IPR011042">
    <property type="entry name" value="6-blade_b-propeller_TolB-like"/>
</dbReference>
<dbReference type="eggNOG" id="COG0823">
    <property type="taxonomic scope" value="Bacteria"/>
</dbReference>
<dbReference type="InterPro" id="IPR011659">
    <property type="entry name" value="WD40"/>
</dbReference>
<evidence type="ECO:0000256" key="1">
    <source>
        <dbReference type="SAM" id="MobiDB-lite"/>
    </source>
</evidence>
<gene>
    <name evidence="3" type="ordered locus">KSE_37110</name>
</gene>
<evidence type="ECO:0000313" key="3">
    <source>
        <dbReference type="EMBL" id="BAJ29513.1"/>
    </source>
</evidence>
<dbReference type="KEGG" id="ksk:KSE_37110"/>
<dbReference type="EMBL" id="AP010968">
    <property type="protein sequence ID" value="BAJ29513.1"/>
    <property type="molecule type" value="Genomic_DNA"/>
</dbReference>
<feature type="region of interest" description="Disordered" evidence="1">
    <location>
        <begin position="359"/>
        <end position="382"/>
    </location>
</feature>
<feature type="region of interest" description="Disordered" evidence="1">
    <location>
        <begin position="34"/>
        <end position="117"/>
    </location>
</feature>